<evidence type="ECO:0000313" key="2">
    <source>
        <dbReference type="EMBL" id="GAU87840.1"/>
    </source>
</evidence>
<comment type="caution">
    <text evidence="2">The sequence shown here is derived from an EMBL/GenBank/DDBJ whole genome shotgun (WGS) entry which is preliminary data.</text>
</comment>
<proteinExistence type="predicted"/>
<accession>A0A1D1UH46</accession>
<organism evidence="2 3">
    <name type="scientific">Ramazzottius varieornatus</name>
    <name type="common">Water bear</name>
    <name type="synonym">Tardigrade</name>
    <dbReference type="NCBI Taxonomy" id="947166"/>
    <lineage>
        <taxon>Eukaryota</taxon>
        <taxon>Metazoa</taxon>
        <taxon>Ecdysozoa</taxon>
        <taxon>Tardigrada</taxon>
        <taxon>Eutardigrada</taxon>
        <taxon>Parachela</taxon>
        <taxon>Hypsibioidea</taxon>
        <taxon>Ramazzottiidae</taxon>
        <taxon>Ramazzottius</taxon>
    </lineage>
</organism>
<gene>
    <name evidence="2" type="primary">RvY_00636-1</name>
    <name evidence="2" type="synonym">RvY_00636.1</name>
    <name evidence="2" type="ORF">RvY_00636</name>
</gene>
<evidence type="ECO:0000256" key="1">
    <source>
        <dbReference type="SAM" id="MobiDB-lite"/>
    </source>
</evidence>
<name>A0A1D1UH46_RAMVA</name>
<evidence type="ECO:0000313" key="3">
    <source>
        <dbReference type="Proteomes" id="UP000186922"/>
    </source>
</evidence>
<feature type="compositionally biased region" description="Polar residues" evidence="1">
    <location>
        <begin position="35"/>
        <end position="50"/>
    </location>
</feature>
<reference evidence="2 3" key="1">
    <citation type="journal article" date="2016" name="Nat. Commun.">
        <title>Extremotolerant tardigrade genome and improved radiotolerance of human cultured cells by tardigrade-unique protein.</title>
        <authorList>
            <person name="Hashimoto T."/>
            <person name="Horikawa D.D."/>
            <person name="Saito Y."/>
            <person name="Kuwahara H."/>
            <person name="Kozuka-Hata H."/>
            <person name="Shin-I T."/>
            <person name="Minakuchi Y."/>
            <person name="Ohishi K."/>
            <person name="Motoyama A."/>
            <person name="Aizu T."/>
            <person name="Enomoto A."/>
            <person name="Kondo K."/>
            <person name="Tanaka S."/>
            <person name="Hara Y."/>
            <person name="Koshikawa S."/>
            <person name="Sagara H."/>
            <person name="Miura T."/>
            <person name="Yokobori S."/>
            <person name="Miyagawa K."/>
            <person name="Suzuki Y."/>
            <person name="Kubo T."/>
            <person name="Oyama M."/>
            <person name="Kohara Y."/>
            <person name="Fujiyama A."/>
            <person name="Arakawa K."/>
            <person name="Katayama T."/>
            <person name="Toyoda A."/>
            <person name="Kunieda T."/>
        </authorList>
    </citation>
    <scope>NUCLEOTIDE SEQUENCE [LARGE SCALE GENOMIC DNA]</scope>
    <source>
        <strain evidence="2 3">YOKOZUNA-1</strain>
    </source>
</reference>
<sequence>MEVGFDPAPRRGVVSSEKLLIEVACRQRYSSITTSYRQPVSQATSPASNLRRSDPAASKFGAQSYSSYNVSQISRDDIQREVHEALQYVQQSPRLKTQALTELYLPDVQKPETISQYVLSMYLSLRTREKDGACRRAV</sequence>
<keyword evidence="3" id="KW-1185">Reference proteome</keyword>
<feature type="region of interest" description="Disordered" evidence="1">
    <location>
        <begin position="35"/>
        <end position="58"/>
    </location>
</feature>
<dbReference type="Proteomes" id="UP000186922">
    <property type="component" value="Unassembled WGS sequence"/>
</dbReference>
<protein>
    <submittedName>
        <fullName evidence="2">Uncharacterized protein</fullName>
    </submittedName>
</protein>
<dbReference type="AlphaFoldDB" id="A0A1D1UH46"/>
<dbReference type="EMBL" id="BDGG01000001">
    <property type="protein sequence ID" value="GAU87840.1"/>
    <property type="molecule type" value="Genomic_DNA"/>
</dbReference>